<dbReference type="InterPro" id="IPR013761">
    <property type="entry name" value="SAM/pointed_sf"/>
</dbReference>
<dbReference type="SUPFAM" id="SSF50156">
    <property type="entry name" value="PDZ domain-like"/>
    <property type="match status" value="1"/>
</dbReference>
<feature type="region of interest" description="Disordered" evidence="2">
    <location>
        <begin position="436"/>
        <end position="461"/>
    </location>
</feature>
<keyword evidence="1" id="KW-0175">Coiled coil</keyword>
<comment type="caution">
    <text evidence="4">The sequence shown here is derived from an EMBL/GenBank/DDBJ whole genome shotgun (WGS) entry which is preliminary data.</text>
</comment>
<dbReference type="InterPro" id="IPR001478">
    <property type="entry name" value="PDZ"/>
</dbReference>
<evidence type="ECO:0000259" key="3">
    <source>
        <dbReference type="PROSITE" id="PS50106"/>
    </source>
</evidence>
<keyword evidence="5" id="KW-1185">Reference proteome</keyword>
<protein>
    <recommendedName>
        <fullName evidence="3">PDZ domain-containing protein</fullName>
    </recommendedName>
</protein>
<dbReference type="AlphaFoldDB" id="A0AAN9AIJ9"/>
<reference evidence="4 5" key="1">
    <citation type="submission" date="2024-02" db="EMBL/GenBank/DDBJ databases">
        <title>Chromosome-scale genome assembly of the rough periwinkle Littorina saxatilis.</title>
        <authorList>
            <person name="De Jode A."/>
            <person name="Faria R."/>
            <person name="Formenti G."/>
            <person name="Sims Y."/>
            <person name="Smith T.P."/>
            <person name="Tracey A."/>
            <person name="Wood J.M.D."/>
            <person name="Zagrodzka Z.B."/>
            <person name="Johannesson K."/>
            <person name="Butlin R.K."/>
            <person name="Leder E.H."/>
        </authorList>
    </citation>
    <scope>NUCLEOTIDE SEQUENCE [LARGE SCALE GENOMIC DNA]</scope>
    <source>
        <strain evidence="4">Snail1</strain>
        <tissue evidence="4">Muscle</tissue>
    </source>
</reference>
<name>A0AAN9AIJ9_9CAEN</name>
<sequence>MEDNTSATPPSPDVKDTDSPKLTESQLDDQTMPKKDKVKGWGKKDVSRWLEKRNLVKFVPLFQKHSVVGSDIVESNLVFLHSEDVTVDDREEILAEIYMLLHPDNPKLLRRSTPSPSLRSVHPKDREKVEAAMQVAKSPPSRHTSPQVVLIGSRSRSPSSLTPRKTLTIPVPKPRSKSESGAEGGGLEGQPTPPPSPGRKYLKRKSTPAVHDYLQRGIVQNASLFEILQDEGQVCVECVKVQRSEVGSKFGFSFQPLPDNSLLVTNVRLSDVPLQVGDRILELNGVILPGHKGSTVESMLSKAASLDIVVVRNDSRLSGDVEQPAVEQAKHQQEVVMNEVRWQSLRQLLTSLQQKSFDPLALSGTLTNVEDMADTKKRVTLEMEVEELQRTVSDLSHTINSLQTKLKGKEEELTAVRDQRDRAVDTLRTRLLSTCSPKLRDKQGHTDLGETPTTPRAADPSQDLHNLFFEHIKASLASMEKADTTKDDVLDVLRELTQASRRHAQFVDRLIDFVIERAPWMIDELNALEDESELPETPPKSPSAATAAESEFDEENAIIV</sequence>
<dbReference type="InterPro" id="IPR036034">
    <property type="entry name" value="PDZ_sf"/>
</dbReference>
<dbReference type="Proteomes" id="UP001374579">
    <property type="component" value="Unassembled WGS sequence"/>
</dbReference>
<organism evidence="4 5">
    <name type="scientific">Littorina saxatilis</name>
    <dbReference type="NCBI Taxonomy" id="31220"/>
    <lineage>
        <taxon>Eukaryota</taxon>
        <taxon>Metazoa</taxon>
        <taxon>Spiralia</taxon>
        <taxon>Lophotrochozoa</taxon>
        <taxon>Mollusca</taxon>
        <taxon>Gastropoda</taxon>
        <taxon>Caenogastropoda</taxon>
        <taxon>Littorinimorpha</taxon>
        <taxon>Littorinoidea</taxon>
        <taxon>Littorinidae</taxon>
        <taxon>Littorina</taxon>
    </lineage>
</organism>
<dbReference type="SUPFAM" id="SSF47769">
    <property type="entry name" value="SAM/Pointed domain"/>
    <property type="match status" value="1"/>
</dbReference>
<dbReference type="PROSITE" id="PS50106">
    <property type="entry name" value="PDZ"/>
    <property type="match status" value="1"/>
</dbReference>
<evidence type="ECO:0000313" key="5">
    <source>
        <dbReference type="Proteomes" id="UP001374579"/>
    </source>
</evidence>
<proteinExistence type="predicted"/>
<feature type="compositionally biased region" description="Acidic residues" evidence="2">
    <location>
        <begin position="550"/>
        <end position="560"/>
    </location>
</feature>
<feature type="domain" description="PDZ" evidence="3">
    <location>
        <begin position="238"/>
        <end position="315"/>
    </location>
</feature>
<evidence type="ECO:0000313" key="4">
    <source>
        <dbReference type="EMBL" id="KAK7087507.1"/>
    </source>
</evidence>
<evidence type="ECO:0000256" key="2">
    <source>
        <dbReference type="SAM" id="MobiDB-lite"/>
    </source>
</evidence>
<gene>
    <name evidence="4" type="ORF">V1264_021550</name>
</gene>
<dbReference type="PANTHER" id="PTHR12573:SF4">
    <property type="entry name" value="AT09986P-RELATED"/>
    <property type="match status" value="1"/>
</dbReference>
<feature type="region of interest" description="Disordered" evidence="2">
    <location>
        <begin position="106"/>
        <end position="207"/>
    </location>
</feature>
<feature type="region of interest" description="Disordered" evidence="2">
    <location>
        <begin position="530"/>
        <end position="560"/>
    </location>
</feature>
<feature type="compositionally biased region" description="Basic and acidic residues" evidence="2">
    <location>
        <begin position="31"/>
        <end position="43"/>
    </location>
</feature>
<dbReference type="PANTHER" id="PTHR12573">
    <property type="entry name" value="AT09986P-RELATED"/>
    <property type="match status" value="1"/>
</dbReference>
<feature type="compositionally biased region" description="Basic and acidic residues" evidence="2">
    <location>
        <begin position="438"/>
        <end position="448"/>
    </location>
</feature>
<evidence type="ECO:0000256" key="1">
    <source>
        <dbReference type="SAM" id="Coils"/>
    </source>
</evidence>
<dbReference type="EMBL" id="JBAMIC010004070">
    <property type="protein sequence ID" value="KAK7087507.1"/>
    <property type="molecule type" value="Genomic_DNA"/>
</dbReference>
<dbReference type="Gene3D" id="1.10.150.50">
    <property type="entry name" value="Transcription Factor, Ets-1"/>
    <property type="match status" value="1"/>
</dbReference>
<feature type="region of interest" description="Disordered" evidence="2">
    <location>
        <begin position="1"/>
        <end position="43"/>
    </location>
</feature>
<feature type="coiled-coil region" evidence="1">
    <location>
        <begin position="378"/>
        <end position="426"/>
    </location>
</feature>
<accession>A0AAN9AIJ9</accession>
<feature type="compositionally biased region" description="Low complexity" evidence="2">
    <location>
        <begin position="111"/>
        <end position="120"/>
    </location>
</feature>